<dbReference type="PROSITE" id="PS51762">
    <property type="entry name" value="GH16_2"/>
    <property type="match status" value="1"/>
</dbReference>
<evidence type="ECO:0000313" key="4">
    <source>
        <dbReference type="Proteomes" id="UP001301958"/>
    </source>
</evidence>
<protein>
    <submittedName>
        <fullName evidence="3">Glycoside hydrolase</fullName>
    </submittedName>
</protein>
<keyword evidence="3" id="KW-0378">Hydrolase</keyword>
<dbReference type="GO" id="GO:0009251">
    <property type="term" value="P:glucan catabolic process"/>
    <property type="evidence" value="ECO:0007669"/>
    <property type="project" value="TreeGrafter"/>
</dbReference>
<evidence type="ECO:0000259" key="2">
    <source>
        <dbReference type="PROSITE" id="PS51762"/>
    </source>
</evidence>
<organism evidence="3 4">
    <name type="scientific">Podospora fimiseda</name>
    <dbReference type="NCBI Taxonomy" id="252190"/>
    <lineage>
        <taxon>Eukaryota</taxon>
        <taxon>Fungi</taxon>
        <taxon>Dikarya</taxon>
        <taxon>Ascomycota</taxon>
        <taxon>Pezizomycotina</taxon>
        <taxon>Sordariomycetes</taxon>
        <taxon>Sordariomycetidae</taxon>
        <taxon>Sordariales</taxon>
        <taxon>Podosporaceae</taxon>
        <taxon>Podospora</taxon>
    </lineage>
</organism>
<dbReference type="Pfam" id="PF26113">
    <property type="entry name" value="GH16_XgeA"/>
    <property type="match status" value="1"/>
</dbReference>
<keyword evidence="1" id="KW-0732">Signal</keyword>
<dbReference type="Proteomes" id="UP001301958">
    <property type="component" value="Unassembled WGS sequence"/>
</dbReference>
<evidence type="ECO:0000313" key="3">
    <source>
        <dbReference type="EMBL" id="KAK4230934.1"/>
    </source>
</evidence>
<accession>A0AAN7BWH3</accession>
<dbReference type="SUPFAM" id="SSF49899">
    <property type="entry name" value="Concanavalin A-like lectins/glucanases"/>
    <property type="match status" value="1"/>
</dbReference>
<comment type="caution">
    <text evidence="3">The sequence shown here is derived from an EMBL/GenBank/DDBJ whole genome shotgun (WGS) entry which is preliminary data.</text>
</comment>
<feature type="domain" description="GH16" evidence="2">
    <location>
        <begin position="18"/>
        <end position="308"/>
    </location>
</feature>
<dbReference type="InterPro" id="IPR050546">
    <property type="entry name" value="Glycosyl_Hydrlase_16"/>
</dbReference>
<gene>
    <name evidence="3" type="ORF">QBC38DRAFT_506980</name>
</gene>
<name>A0AAN7BWH3_9PEZI</name>
<dbReference type="CDD" id="cd02181">
    <property type="entry name" value="GH16_fungal_Lam16A_glucanase"/>
    <property type="match status" value="1"/>
</dbReference>
<dbReference type="AlphaFoldDB" id="A0AAN7BWH3"/>
<sequence length="360" mass="39188">MISQTPKTTLNDVLIPLLSFTLLFSQQVHAYTLIDTFNSSNFFSEFDFFSQPDPTNGFVDYVNISTANHNKLAGYSQGGIYLGVDHHNLTNGTTTGGRKSTRLTSKTAYTTGLFIADIAHMPSGKTRAEDSCGLWPAYWMFGPNWPNSGEIDIIEGVNTQKANSITLHTANGCSMSNNTGSISTTKMVSSDCEGNGGCGQQTQALETYGIGFNSGGGGYYIMEWTESFISVWFVPRSNAETVTKLLNTIDTSNSSSISITSSLGGQQPLATFNGGNDCSISNHFANHNIVFDTTFCGDWAGKTWKSDSTCSALADTCEEWVGQNPEKFVSAYWLINEIKVYQKKGGSNNKTKREAVRFRG</sequence>
<proteinExistence type="predicted"/>
<dbReference type="Gene3D" id="2.60.120.200">
    <property type="match status" value="1"/>
</dbReference>
<evidence type="ECO:0000256" key="1">
    <source>
        <dbReference type="SAM" id="SignalP"/>
    </source>
</evidence>
<feature type="signal peptide" evidence="1">
    <location>
        <begin position="1"/>
        <end position="30"/>
    </location>
</feature>
<dbReference type="PANTHER" id="PTHR10963:SF24">
    <property type="entry name" value="GLYCOSIDASE C21B10.07-RELATED"/>
    <property type="match status" value="1"/>
</dbReference>
<feature type="chain" id="PRO_5042857728" evidence="1">
    <location>
        <begin position="31"/>
        <end position="360"/>
    </location>
</feature>
<dbReference type="PANTHER" id="PTHR10963">
    <property type="entry name" value="GLYCOSYL HYDROLASE-RELATED"/>
    <property type="match status" value="1"/>
</dbReference>
<reference evidence="3" key="2">
    <citation type="submission" date="2023-05" db="EMBL/GenBank/DDBJ databases">
        <authorList>
            <consortium name="Lawrence Berkeley National Laboratory"/>
            <person name="Steindorff A."/>
            <person name="Hensen N."/>
            <person name="Bonometti L."/>
            <person name="Westerberg I."/>
            <person name="Brannstrom I.O."/>
            <person name="Guillou S."/>
            <person name="Cros-Aarteil S."/>
            <person name="Calhoun S."/>
            <person name="Haridas S."/>
            <person name="Kuo A."/>
            <person name="Mondo S."/>
            <person name="Pangilinan J."/>
            <person name="Riley R."/>
            <person name="Labutti K."/>
            <person name="Andreopoulos B."/>
            <person name="Lipzen A."/>
            <person name="Chen C."/>
            <person name="Yanf M."/>
            <person name="Daum C."/>
            <person name="Ng V."/>
            <person name="Clum A."/>
            <person name="Ohm R."/>
            <person name="Martin F."/>
            <person name="Silar P."/>
            <person name="Natvig D."/>
            <person name="Lalanne C."/>
            <person name="Gautier V."/>
            <person name="Ament-Velasquez S.L."/>
            <person name="Kruys A."/>
            <person name="Hutchinson M.I."/>
            <person name="Powell A.J."/>
            <person name="Barry K."/>
            <person name="Miller A.N."/>
            <person name="Grigoriev I.V."/>
            <person name="Debuchy R."/>
            <person name="Gladieux P."/>
            <person name="Thoren M.H."/>
            <person name="Johannesson H."/>
        </authorList>
    </citation>
    <scope>NUCLEOTIDE SEQUENCE</scope>
    <source>
        <strain evidence="3">CBS 990.96</strain>
    </source>
</reference>
<dbReference type="InterPro" id="IPR013320">
    <property type="entry name" value="ConA-like_dom_sf"/>
</dbReference>
<dbReference type="GO" id="GO:0004553">
    <property type="term" value="F:hydrolase activity, hydrolyzing O-glycosyl compounds"/>
    <property type="evidence" value="ECO:0007669"/>
    <property type="project" value="InterPro"/>
</dbReference>
<reference evidence="3" key="1">
    <citation type="journal article" date="2023" name="Mol. Phylogenet. Evol.">
        <title>Genome-scale phylogeny and comparative genomics of the fungal order Sordariales.</title>
        <authorList>
            <person name="Hensen N."/>
            <person name="Bonometti L."/>
            <person name="Westerberg I."/>
            <person name="Brannstrom I.O."/>
            <person name="Guillou S."/>
            <person name="Cros-Aarteil S."/>
            <person name="Calhoun S."/>
            <person name="Haridas S."/>
            <person name="Kuo A."/>
            <person name="Mondo S."/>
            <person name="Pangilinan J."/>
            <person name="Riley R."/>
            <person name="LaButti K."/>
            <person name="Andreopoulos B."/>
            <person name="Lipzen A."/>
            <person name="Chen C."/>
            <person name="Yan M."/>
            <person name="Daum C."/>
            <person name="Ng V."/>
            <person name="Clum A."/>
            <person name="Steindorff A."/>
            <person name="Ohm R.A."/>
            <person name="Martin F."/>
            <person name="Silar P."/>
            <person name="Natvig D.O."/>
            <person name="Lalanne C."/>
            <person name="Gautier V."/>
            <person name="Ament-Velasquez S.L."/>
            <person name="Kruys A."/>
            <person name="Hutchinson M.I."/>
            <person name="Powell A.J."/>
            <person name="Barry K."/>
            <person name="Miller A.N."/>
            <person name="Grigoriev I.V."/>
            <person name="Debuchy R."/>
            <person name="Gladieux P."/>
            <person name="Hiltunen Thoren M."/>
            <person name="Johannesson H."/>
        </authorList>
    </citation>
    <scope>NUCLEOTIDE SEQUENCE</scope>
    <source>
        <strain evidence="3">CBS 990.96</strain>
    </source>
</reference>
<keyword evidence="4" id="KW-1185">Reference proteome</keyword>
<dbReference type="EMBL" id="MU865295">
    <property type="protein sequence ID" value="KAK4230934.1"/>
    <property type="molecule type" value="Genomic_DNA"/>
</dbReference>
<dbReference type="InterPro" id="IPR000757">
    <property type="entry name" value="Beta-glucanase-like"/>
</dbReference>